<evidence type="ECO:0000256" key="9">
    <source>
        <dbReference type="SAM" id="MobiDB-lite"/>
    </source>
</evidence>
<evidence type="ECO:0000256" key="8">
    <source>
        <dbReference type="ARBA" id="ARBA00023136"/>
    </source>
</evidence>
<comment type="similarity">
    <text evidence="2">Belongs to the ABC transporter superfamily. ABCG family. Eye pigment precursor importer (TC 3.A.1.204) subfamily.</text>
</comment>
<keyword evidence="8" id="KW-0472">Membrane</keyword>
<dbReference type="Gene3D" id="3.40.50.300">
    <property type="entry name" value="P-loop containing nucleotide triphosphate hydrolases"/>
    <property type="match status" value="1"/>
</dbReference>
<feature type="compositionally biased region" description="Polar residues" evidence="9">
    <location>
        <begin position="1"/>
        <end position="28"/>
    </location>
</feature>
<accession>A0A250XZX9</accession>
<dbReference type="Pfam" id="PF19055">
    <property type="entry name" value="ABC2_membrane_7"/>
    <property type="match status" value="1"/>
</dbReference>
<evidence type="ECO:0000256" key="7">
    <source>
        <dbReference type="ARBA" id="ARBA00022989"/>
    </source>
</evidence>
<proteinExistence type="inferred from homology"/>
<comment type="subcellular location">
    <subcellularLocation>
        <location evidence="1">Membrane</location>
        <topology evidence="1">Multi-pass membrane protein</topology>
    </subcellularLocation>
</comment>
<dbReference type="InterPro" id="IPR003439">
    <property type="entry name" value="ABC_transporter-like_ATP-bd"/>
</dbReference>
<dbReference type="GO" id="GO:0042887">
    <property type="term" value="F:amide transmembrane transporter activity"/>
    <property type="evidence" value="ECO:0007669"/>
    <property type="project" value="UniProtKB-ARBA"/>
</dbReference>
<dbReference type="CDD" id="cd03213">
    <property type="entry name" value="ABCG_EPDR"/>
    <property type="match status" value="1"/>
</dbReference>
<sequence>MCSSNDQVSISLSEGDTSDPPGTTSSDMKTVPKEAVLSFRIISYRVKEKIGFLHGWKTVETEVLSNINGIMKPGLNAIMGPPGGGKSLLLDVLAARKDPHGLSGDVLLNGAPRPANFKCISGYVEQDDVVMDNLTVRENLQFSAALRLPTTMTNDEKNERINTIIKELGLDAVADFKVRASRERKRTMIGIELITDHSILFLDEPTTGLDSNTANDVLRLLKRKAKQGRTIIFSIHQPRYSIFKLFDSLTLLASGKLMFHGPAQEALGYFSLAGYHCEPYNNPADFFLDVINGDSSAVVLSRKGRDQEADETEESSKTEKPIIEKLAEFYVNSSFYRETKAELDKLSMGERMKKSLAFKETTYVTSFCHQLRWITRRSFKNLLGNPQASIAQVTDRLF</sequence>
<dbReference type="InterPro" id="IPR003593">
    <property type="entry name" value="AAA+_ATPase"/>
</dbReference>
<evidence type="ECO:0000256" key="1">
    <source>
        <dbReference type="ARBA" id="ARBA00004141"/>
    </source>
</evidence>
<keyword evidence="5" id="KW-0547">Nucleotide-binding</keyword>
<dbReference type="PANTHER" id="PTHR48041:SF70">
    <property type="entry name" value="ATP-BINDING CASSETTE SUB-FAMILY G MEMBER 3"/>
    <property type="match status" value="1"/>
</dbReference>
<keyword evidence="6 11" id="KW-0067">ATP-binding</keyword>
<feature type="domain" description="ABC transporter" evidence="10">
    <location>
        <begin position="44"/>
        <end position="279"/>
    </location>
</feature>
<dbReference type="SMART" id="SM00382">
    <property type="entry name" value="AAA"/>
    <property type="match status" value="1"/>
</dbReference>
<dbReference type="GO" id="GO:0015562">
    <property type="term" value="F:efflux transmembrane transporter activity"/>
    <property type="evidence" value="ECO:0007669"/>
    <property type="project" value="UniProtKB-ARBA"/>
</dbReference>
<reference evidence="11" key="1">
    <citation type="journal article" date="2017" name="G3 (Bethesda)">
        <title>De Novo Genome and Transcriptome Assembly of the Canadian Beaver (Castor canadensis).</title>
        <authorList>
            <person name="Lok S."/>
            <person name="Paton T.A."/>
            <person name="Wang Z."/>
            <person name="Kaur G."/>
            <person name="Walker S."/>
            <person name="Yuen R.K."/>
            <person name="Sung W.W."/>
            <person name="Whitney J."/>
            <person name="Buchanan J.A."/>
            <person name="Trost B."/>
            <person name="Singh N."/>
            <person name="Apresto B."/>
            <person name="Chen N."/>
            <person name="Coole M."/>
            <person name="Dawson T.J."/>
            <person name="Ho K.Y."/>
            <person name="Hu Z."/>
            <person name="Pullenayegum S."/>
            <person name="Samler K."/>
            <person name="Shipstone A."/>
            <person name="Tsoi F."/>
            <person name="Wang T."/>
            <person name="Pereira S.L."/>
            <person name="Rostami P."/>
            <person name="Ryan C.A."/>
            <person name="Tong A.H."/>
            <person name="Ng K."/>
            <person name="Sundaravadanam Y."/>
            <person name="Simpson J.T."/>
            <person name="Lim B.K."/>
            <person name="Engstrom M.D."/>
            <person name="Dutton C.J."/>
            <person name="Kerr K.C."/>
            <person name="Franke M."/>
            <person name="Rapley W."/>
            <person name="Wintle R.F."/>
            <person name="Scherer S.W."/>
        </authorList>
    </citation>
    <scope>NUCLEOTIDE SEQUENCE</scope>
    <source>
        <strain evidence="11">ROM106880</strain>
        <tissue evidence="11">Muscle</tissue>
    </source>
</reference>
<evidence type="ECO:0000256" key="4">
    <source>
        <dbReference type="ARBA" id="ARBA00022692"/>
    </source>
</evidence>
<feature type="region of interest" description="Disordered" evidence="9">
    <location>
        <begin position="1"/>
        <end position="29"/>
    </location>
</feature>
<evidence type="ECO:0000256" key="3">
    <source>
        <dbReference type="ARBA" id="ARBA00022448"/>
    </source>
</evidence>
<name>A0A250XZX9_CASCN</name>
<dbReference type="PROSITE" id="PS50893">
    <property type="entry name" value="ABC_TRANSPORTER_2"/>
    <property type="match status" value="1"/>
</dbReference>
<dbReference type="GO" id="GO:0016324">
    <property type="term" value="C:apical plasma membrane"/>
    <property type="evidence" value="ECO:0007669"/>
    <property type="project" value="UniProtKB-ARBA"/>
</dbReference>
<dbReference type="AlphaFoldDB" id="A0A250XZX9"/>
<dbReference type="FunFam" id="3.40.50.300:FF:000622">
    <property type="entry name" value="ATP-binding cassette sub-family G member 2"/>
    <property type="match status" value="1"/>
</dbReference>
<dbReference type="Pfam" id="PF00005">
    <property type="entry name" value="ABC_tran"/>
    <property type="match status" value="1"/>
</dbReference>
<dbReference type="GO" id="GO:0032217">
    <property type="term" value="F:riboflavin transmembrane transporter activity"/>
    <property type="evidence" value="ECO:0007669"/>
    <property type="project" value="TreeGrafter"/>
</dbReference>
<organism evidence="11">
    <name type="scientific">Castor canadensis</name>
    <name type="common">American beaver</name>
    <dbReference type="NCBI Taxonomy" id="51338"/>
    <lineage>
        <taxon>Eukaryota</taxon>
        <taxon>Metazoa</taxon>
        <taxon>Chordata</taxon>
        <taxon>Craniata</taxon>
        <taxon>Vertebrata</taxon>
        <taxon>Euteleostomi</taxon>
        <taxon>Mammalia</taxon>
        <taxon>Eutheria</taxon>
        <taxon>Euarchontoglires</taxon>
        <taxon>Glires</taxon>
        <taxon>Rodentia</taxon>
        <taxon>Castorimorpha</taxon>
        <taxon>Castoridae</taxon>
        <taxon>Castor</taxon>
    </lineage>
</organism>
<dbReference type="GO" id="GO:0016887">
    <property type="term" value="F:ATP hydrolysis activity"/>
    <property type="evidence" value="ECO:0007669"/>
    <property type="project" value="InterPro"/>
</dbReference>
<evidence type="ECO:0000313" key="11">
    <source>
        <dbReference type="EMBL" id="JAV36938.1"/>
    </source>
</evidence>
<dbReference type="InterPro" id="IPR050352">
    <property type="entry name" value="ABCG_transporters"/>
</dbReference>
<evidence type="ECO:0000256" key="2">
    <source>
        <dbReference type="ARBA" id="ARBA00005814"/>
    </source>
</evidence>
<dbReference type="InterPro" id="IPR027417">
    <property type="entry name" value="P-loop_NTPase"/>
</dbReference>
<dbReference type="EMBL" id="GFFV01003007">
    <property type="protein sequence ID" value="JAV36938.1"/>
    <property type="molecule type" value="Transcribed_RNA"/>
</dbReference>
<evidence type="ECO:0000259" key="10">
    <source>
        <dbReference type="PROSITE" id="PS50893"/>
    </source>
</evidence>
<evidence type="ECO:0000256" key="6">
    <source>
        <dbReference type="ARBA" id="ARBA00022840"/>
    </source>
</evidence>
<keyword evidence="3" id="KW-0813">Transport</keyword>
<dbReference type="SUPFAM" id="SSF52540">
    <property type="entry name" value="P-loop containing nucleoside triphosphate hydrolases"/>
    <property type="match status" value="1"/>
</dbReference>
<protein>
    <submittedName>
        <fullName evidence="11">ATP-binding cassette sub-family G member 2-like protein</fullName>
    </submittedName>
</protein>
<keyword evidence="7" id="KW-1133">Transmembrane helix</keyword>
<dbReference type="GO" id="GO:0140359">
    <property type="term" value="F:ABC-type transporter activity"/>
    <property type="evidence" value="ECO:0007669"/>
    <property type="project" value="InterPro"/>
</dbReference>
<dbReference type="PANTHER" id="PTHR48041">
    <property type="entry name" value="ABC TRANSPORTER G FAMILY MEMBER 28"/>
    <property type="match status" value="1"/>
</dbReference>
<keyword evidence="4" id="KW-0812">Transmembrane</keyword>
<dbReference type="GO" id="GO:0005524">
    <property type="term" value="F:ATP binding"/>
    <property type="evidence" value="ECO:0007669"/>
    <property type="project" value="UniProtKB-KW"/>
</dbReference>
<dbReference type="InterPro" id="IPR043926">
    <property type="entry name" value="ABCG_dom"/>
</dbReference>
<evidence type="ECO:0000256" key="5">
    <source>
        <dbReference type="ARBA" id="ARBA00022741"/>
    </source>
</evidence>